<feature type="transmembrane region" description="Helical" evidence="1">
    <location>
        <begin position="133"/>
        <end position="158"/>
    </location>
</feature>
<sequence>MRNKWNVTVNGINHEIAFKTGVFKGKAVVDGISTPVKNNSMFIRLFDFPINLDGTIVHLTAIGNKIDLAVDGVYVNSKKPYVPFENIPKWSYLLSAILIVAGWASCGLIGMLLGLLSSTLIISRSITPQRKNLVPFTICVTAVCIILDLLITFGVVLMTV</sequence>
<gene>
    <name evidence="2" type="ORF">RZO55_06890</name>
</gene>
<protein>
    <submittedName>
        <fullName evidence="2">Uncharacterized protein</fullName>
    </submittedName>
</protein>
<evidence type="ECO:0000313" key="3">
    <source>
        <dbReference type="Proteomes" id="UP001276854"/>
    </source>
</evidence>
<keyword evidence="1" id="KW-0812">Transmembrane</keyword>
<accession>A0ABU4GI63</accession>
<keyword evidence="1" id="KW-1133">Transmembrane helix</keyword>
<dbReference type="EMBL" id="JAWONS010000109">
    <property type="protein sequence ID" value="MDW2797301.1"/>
    <property type="molecule type" value="Genomic_DNA"/>
</dbReference>
<reference evidence="2 3" key="1">
    <citation type="submission" date="2023-10" db="EMBL/GenBank/DDBJ databases">
        <title>A novel Glycoside Hydrolase 43-Like Enzyme from Clostrdium boliviensis is an Endo-xylanase, and a Candidate for Xylooligosaccharides Production from Different Xylan Substrates.</title>
        <authorList>
            <person name="Alvarez M.T."/>
            <person name="Rocabado-Villegas L.R."/>
            <person name="Salas-Veizaga D.M."/>
            <person name="Linares-Pasten J.A."/>
            <person name="Gudmundsdottir E.E."/>
            <person name="Hreggvidsson G.O."/>
            <person name="Adlercreutz P."/>
            <person name="Nordberg Karlsson E."/>
        </authorList>
    </citation>
    <scope>NUCLEOTIDE SEQUENCE [LARGE SCALE GENOMIC DNA]</scope>
    <source>
        <strain evidence="2 3">E-1</strain>
    </source>
</reference>
<name>A0ABU4GI63_9CLOT</name>
<evidence type="ECO:0000256" key="1">
    <source>
        <dbReference type="SAM" id="Phobius"/>
    </source>
</evidence>
<comment type="caution">
    <text evidence="2">The sequence shown here is derived from an EMBL/GenBank/DDBJ whole genome shotgun (WGS) entry which is preliminary data.</text>
</comment>
<evidence type="ECO:0000313" key="2">
    <source>
        <dbReference type="EMBL" id="MDW2797301.1"/>
    </source>
</evidence>
<feature type="transmembrane region" description="Helical" evidence="1">
    <location>
        <begin position="92"/>
        <end position="121"/>
    </location>
</feature>
<dbReference type="Proteomes" id="UP001276854">
    <property type="component" value="Unassembled WGS sequence"/>
</dbReference>
<dbReference type="RefSeq" id="WP_318063553.1">
    <property type="nucleotide sequence ID" value="NZ_JAWONS010000109.1"/>
</dbReference>
<keyword evidence="1" id="KW-0472">Membrane</keyword>
<organism evidence="2 3">
    <name type="scientific">Clostridium boliviensis</name>
    <dbReference type="NCBI Taxonomy" id="318465"/>
    <lineage>
        <taxon>Bacteria</taxon>
        <taxon>Bacillati</taxon>
        <taxon>Bacillota</taxon>
        <taxon>Clostridia</taxon>
        <taxon>Eubacteriales</taxon>
        <taxon>Clostridiaceae</taxon>
        <taxon>Clostridium</taxon>
    </lineage>
</organism>
<proteinExistence type="predicted"/>
<keyword evidence="3" id="KW-1185">Reference proteome</keyword>